<protein>
    <submittedName>
        <fullName evidence="1">Uncharacterized protein</fullName>
    </submittedName>
</protein>
<evidence type="ECO:0000313" key="2">
    <source>
        <dbReference type="Proteomes" id="UP000729402"/>
    </source>
</evidence>
<gene>
    <name evidence="1" type="ORF">GUJ93_ZPchr0012g20146</name>
</gene>
<sequence length="94" mass="10863">MSTIYSRSPSESSDDDTNTNYLMSNFNDFIAEETSNSLDDHLAKAMELQMEDQIYTLPNIHHRHNGKRRSNALGRKGFSHFQKCTTTNRLMGYQ</sequence>
<organism evidence="1 2">
    <name type="scientific">Zizania palustris</name>
    <name type="common">Northern wild rice</name>
    <dbReference type="NCBI Taxonomy" id="103762"/>
    <lineage>
        <taxon>Eukaryota</taxon>
        <taxon>Viridiplantae</taxon>
        <taxon>Streptophyta</taxon>
        <taxon>Embryophyta</taxon>
        <taxon>Tracheophyta</taxon>
        <taxon>Spermatophyta</taxon>
        <taxon>Magnoliopsida</taxon>
        <taxon>Liliopsida</taxon>
        <taxon>Poales</taxon>
        <taxon>Poaceae</taxon>
        <taxon>BOP clade</taxon>
        <taxon>Oryzoideae</taxon>
        <taxon>Oryzeae</taxon>
        <taxon>Zizaniinae</taxon>
        <taxon>Zizania</taxon>
    </lineage>
</organism>
<evidence type="ECO:0000313" key="1">
    <source>
        <dbReference type="EMBL" id="KAG8095110.1"/>
    </source>
</evidence>
<proteinExistence type="predicted"/>
<comment type="caution">
    <text evidence="1">The sequence shown here is derived from an EMBL/GenBank/DDBJ whole genome shotgun (WGS) entry which is preliminary data.</text>
</comment>
<reference evidence="1" key="2">
    <citation type="submission" date="2021-02" db="EMBL/GenBank/DDBJ databases">
        <authorList>
            <person name="Kimball J.A."/>
            <person name="Haas M.W."/>
            <person name="Macchietto M."/>
            <person name="Kono T."/>
            <person name="Duquette J."/>
            <person name="Shao M."/>
        </authorList>
    </citation>
    <scope>NUCLEOTIDE SEQUENCE</scope>
    <source>
        <tissue evidence="1">Fresh leaf tissue</tissue>
    </source>
</reference>
<reference evidence="1" key="1">
    <citation type="journal article" date="2021" name="bioRxiv">
        <title>Whole Genome Assembly and Annotation of Northern Wild Rice, Zizania palustris L., Supports a Whole Genome Duplication in the Zizania Genus.</title>
        <authorList>
            <person name="Haas M."/>
            <person name="Kono T."/>
            <person name="Macchietto M."/>
            <person name="Millas R."/>
            <person name="McGilp L."/>
            <person name="Shao M."/>
            <person name="Duquette J."/>
            <person name="Hirsch C.N."/>
            <person name="Kimball J."/>
        </authorList>
    </citation>
    <scope>NUCLEOTIDE SEQUENCE</scope>
    <source>
        <tissue evidence="1">Fresh leaf tissue</tissue>
    </source>
</reference>
<dbReference type="AlphaFoldDB" id="A0A8J6BWN7"/>
<accession>A0A8J6BWN7</accession>
<dbReference type="Proteomes" id="UP000729402">
    <property type="component" value="Unassembled WGS sequence"/>
</dbReference>
<keyword evidence="2" id="KW-1185">Reference proteome</keyword>
<name>A0A8J6BWN7_ZIZPA</name>
<dbReference type="EMBL" id="JAAALK010000080">
    <property type="protein sequence ID" value="KAG8095110.1"/>
    <property type="molecule type" value="Genomic_DNA"/>
</dbReference>